<comment type="catalytic activity">
    <reaction evidence="22">
        <text>O(6)-methyl-dGTP + H2O = O(6)-methyl-dGMP + diphosphate + H(+)</text>
        <dbReference type="Rhea" id="RHEA:67600"/>
        <dbReference type="ChEBI" id="CHEBI:15377"/>
        <dbReference type="ChEBI" id="CHEBI:15378"/>
        <dbReference type="ChEBI" id="CHEBI:33019"/>
        <dbReference type="ChEBI" id="CHEBI:169974"/>
        <dbReference type="ChEBI" id="CHEBI:169975"/>
    </reaction>
    <physiologicalReaction direction="left-to-right" evidence="22">
        <dbReference type="Rhea" id="RHEA:67601"/>
    </physiologicalReaction>
</comment>
<evidence type="ECO:0000259" key="26">
    <source>
        <dbReference type="PROSITE" id="PS51462"/>
    </source>
</evidence>
<dbReference type="GO" id="GO:0008413">
    <property type="term" value="F:8-oxo-7,8-dihydroguanosine triphosphate pyrophosphatase activity"/>
    <property type="evidence" value="ECO:0007669"/>
    <property type="project" value="InterPro"/>
</dbReference>
<dbReference type="InterPro" id="IPR020084">
    <property type="entry name" value="NUDIX_hydrolase_CS"/>
</dbReference>
<dbReference type="PROSITE" id="PS51462">
    <property type="entry name" value="NUDIX"/>
    <property type="match status" value="1"/>
</dbReference>
<evidence type="ECO:0000256" key="18">
    <source>
        <dbReference type="ARBA" id="ARBA00030682"/>
    </source>
</evidence>
<dbReference type="SUPFAM" id="SSF55811">
    <property type="entry name" value="Nudix"/>
    <property type="match status" value="1"/>
</dbReference>
<evidence type="ECO:0000256" key="3">
    <source>
        <dbReference type="ARBA" id="ARBA00005582"/>
    </source>
</evidence>
<evidence type="ECO:0000256" key="12">
    <source>
        <dbReference type="ARBA" id="ARBA00024486"/>
    </source>
</evidence>
<dbReference type="InterPro" id="IPR000086">
    <property type="entry name" value="NUDIX_hydrolase_dom"/>
</dbReference>
<dbReference type="GO" id="GO:0042262">
    <property type="term" value="P:DNA protection"/>
    <property type="evidence" value="ECO:0007669"/>
    <property type="project" value="InterPro"/>
</dbReference>
<comment type="subcellular location">
    <subcellularLocation>
        <location evidence="2">Cytoplasm</location>
    </subcellularLocation>
</comment>
<evidence type="ECO:0000256" key="1">
    <source>
        <dbReference type="ARBA" id="ARBA00001946"/>
    </source>
</evidence>
<evidence type="ECO:0000256" key="22">
    <source>
        <dbReference type="ARBA" id="ARBA00048894"/>
    </source>
</evidence>
<evidence type="ECO:0000256" key="14">
    <source>
        <dbReference type="ARBA" id="ARBA00026103"/>
    </source>
</evidence>
<comment type="catalytic activity">
    <reaction evidence="11">
        <text>2-oxo-dATP + H2O = 2-oxo-dAMP + diphosphate + H(+)</text>
        <dbReference type="Rhea" id="RHEA:31583"/>
        <dbReference type="ChEBI" id="CHEBI:15377"/>
        <dbReference type="ChEBI" id="CHEBI:15378"/>
        <dbReference type="ChEBI" id="CHEBI:33019"/>
        <dbReference type="ChEBI" id="CHEBI:63212"/>
        <dbReference type="ChEBI" id="CHEBI:77897"/>
        <dbReference type="EC" id="3.6.1.56"/>
    </reaction>
    <physiologicalReaction direction="left-to-right" evidence="11">
        <dbReference type="Rhea" id="RHEA:31584"/>
    </physiologicalReaction>
</comment>
<dbReference type="Gene3D" id="3.90.79.10">
    <property type="entry name" value="Nucleoside Triphosphate Pyrophosphohydrolase"/>
    <property type="match status" value="1"/>
</dbReference>
<dbReference type="GO" id="GO:0008828">
    <property type="term" value="F:dATP diphosphatase activity"/>
    <property type="evidence" value="ECO:0007669"/>
    <property type="project" value="UniProtKB-EC"/>
</dbReference>
<protein>
    <recommendedName>
        <fullName evidence="15">Oxidized purine nucleoside triphosphate hydrolase</fullName>
        <ecNumber evidence="14">3.6.1.56</ecNumber>
    </recommendedName>
    <alternativeName>
        <fullName evidence="19">2-hydroxy-dATP diphosphatase</fullName>
    </alternativeName>
    <alternativeName>
        <fullName evidence="18">7,8-dihydro-8-oxoguanine triphosphatase</fullName>
    </alternativeName>
    <alternativeName>
        <fullName evidence="17">8-oxo-dGTPase</fullName>
    </alternativeName>
    <alternativeName>
        <fullName evidence="20">Methylated purine nucleoside triphosphate hydrolase</fullName>
    </alternativeName>
    <alternativeName>
        <fullName evidence="16">Nucleoside diphosphate-linked moiety X motif 1</fullName>
    </alternativeName>
</protein>
<organism evidence="27 28">
    <name type="scientific">Candidatus Uhrbacteria bacterium GW2011_GWA2_53_10</name>
    <dbReference type="NCBI Taxonomy" id="1618980"/>
    <lineage>
        <taxon>Bacteria</taxon>
        <taxon>Candidatus Uhriibacteriota</taxon>
    </lineage>
</organism>
<gene>
    <name evidence="27" type="ORF">UY77_C0034G0011</name>
</gene>
<dbReference type="GO" id="GO:0005737">
    <property type="term" value="C:cytoplasm"/>
    <property type="evidence" value="ECO:0007669"/>
    <property type="project" value="UniProtKB-SubCell"/>
</dbReference>
<evidence type="ECO:0000256" key="4">
    <source>
        <dbReference type="ARBA" id="ARBA00011245"/>
    </source>
</evidence>
<evidence type="ECO:0000256" key="15">
    <source>
        <dbReference type="ARBA" id="ARBA00026218"/>
    </source>
</evidence>
<evidence type="ECO:0000256" key="8">
    <source>
        <dbReference type="ARBA" id="ARBA00022842"/>
    </source>
</evidence>
<comment type="catalytic activity">
    <reaction evidence="23">
        <text>N(6)-methyl-dATP + H2O = N(6)-methyl-dAMP + diphosphate + H(+)</text>
        <dbReference type="Rhea" id="RHEA:67604"/>
        <dbReference type="ChEBI" id="CHEBI:15377"/>
        <dbReference type="ChEBI" id="CHEBI:15378"/>
        <dbReference type="ChEBI" id="CHEBI:33019"/>
        <dbReference type="ChEBI" id="CHEBI:169976"/>
        <dbReference type="ChEBI" id="CHEBI:172872"/>
    </reaction>
    <physiologicalReaction direction="left-to-right" evidence="23">
        <dbReference type="Rhea" id="RHEA:67605"/>
    </physiologicalReaction>
</comment>
<dbReference type="PROSITE" id="PS00893">
    <property type="entry name" value="NUDIX_BOX"/>
    <property type="match status" value="1"/>
</dbReference>
<comment type="subunit">
    <text evidence="4">Monomer.</text>
</comment>
<proteinExistence type="inferred from homology"/>
<comment type="similarity">
    <text evidence="3 25">Belongs to the Nudix hydrolase family.</text>
</comment>
<evidence type="ECO:0000256" key="19">
    <source>
        <dbReference type="ARBA" id="ARBA00031927"/>
    </source>
</evidence>
<dbReference type="EMBL" id="LCRI01000034">
    <property type="protein sequence ID" value="KKW32136.1"/>
    <property type="molecule type" value="Genomic_DNA"/>
</dbReference>
<comment type="function">
    <text evidence="24">Oxidized purine nucleoside triphosphate hydrolase which is a prominent sanitizer of the oxidized nucleotide pool. Catalyzes the hydrolysis of 2-oxo-dATP (2-hydroxy-dATP) into 2-oxo-dAMP. Also has a significant hydrolase activity toward 2-oxo-ATP, 8-oxo-dGTP and 8-oxo-dATP. Through the hydrolysis of oxidized purine nucleoside triphosphates, prevents their incorporation into DNA and the subsequent transversions A:T to C:G and G:C to T:A. Also catalyzes the hydrolysis of methylated purine nucleoside triphosphate preventing their integration into DNA. Through this antimutagenic activity protects cells from oxidative stress.</text>
</comment>
<evidence type="ECO:0000256" key="2">
    <source>
        <dbReference type="ARBA" id="ARBA00004496"/>
    </source>
</evidence>
<evidence type="ECO:0000256" key="24">
    <source>
        <dbReference type="ARBA" id="ARBA00053094"/>
    </source>
</evidence>
<dbReference type="InterPro" id="IPR020476">
    <property type="entry name" value="Nudix_hydrolase"/>
</dbReference>
<comment type="catalytic activity">
    <reaction evidence="10">
        <text>8-oxo-dATP + H2O = 8-oxo-dAMP + diphosphate + H(+)</text>
        <dbReference type="Rhea" id="RHEA:65396"/>
        <dbReference type="ChEBI" id="CHEBI:15377"/>
        <dbReference type="ChEBI" id="CHEBI:15378"/>
        <dbReference type="ChEBI" id="CHEBI:33019"/>
        <dbReference type="ChEBI" id="CHEBI:71361"/>
        <dbReference type="ChEBI" id="CHEBI:172871"/>
    </reaction>
    <physiologicalReaction direction="left-to-right" evidence="10">
        <dbReference type="Rhea" id="RHEA:65397"/>
    </physiologicalReaction>
</comment>
<dbReference type="InterPro" id="IPR003563">
    <property type="entry name" value="8ODP"/>
</dbReference>
<evidence type="ECO:0000256" key="9">
    <source>
        <dbReference type="ARBA" id="ARBA00022884"/>
    </source>
</evidence>
<evidence type="ECO:0000313" key="28">
    <source>
        <dbReference type="Proteomes" id="UP000034711"/>
    </source>
</evidence>
<keyword evidence="7 25" id="KW-0378">Hydrolase</keyword>
<dbReference type="PRINTS" id="PR01403">
    <property type="entry name" value="8OXTPHPHTASE"/>
</dbReference>
<evidence type="ECO:0000313" key="27">
    <source>
        <dbReference type="EMBL" id="KKW32136.1"/>
    </source>
</evidence>
<keyword evidence="6" id="KW-0479">Metal-binding</keyword>
<evidence type="ECO:0000256" key="5">
    <source>
        <dbReference type="ARBA" id="ARBA00022490"/>
    </source>
</evidence>
<keyword evidence="9" id="KW-0694">RNA-binding</keyword>
<evidence type="ECO:0000256" key="25">
    <source>
        <dbReference type="RuleBase" id="RU003476"/>
    </source>
</evidence>
<keyword evidence="8" id="KW-0460">Magnesium</keyword>
<evidence type="ECO:0000256" key="23">
    <source>
        <dbReference type="ARBA" id="ARBA00049032"/>
    </source>
</evidence>
<comment type="catalytic activity">
    <reaction evidence="13">
        <text>2-oxo-ATP + H2O = 2-oxo-AMP + diphosphate + H(+)</text>
        <dbReference type="Rhea" id="RHEA:67392"/>
        <dbReference type="ChEBI" id="CHEBI:15377"/>
        <dbReference type="ChEBI" id="CHEBI:15378"/>
        <dbReference type="ChEBI" id="CHEBI:33019"/>
        <dbReference type="ChEBI" id="CHEBI:71395"/>
        <dbReference type="ChEBI" id="CHEBI:172878"/>
    </reaction>
    <physiologicalReaction direction="left-to-right" evidence="13">
        <dbReference type="Rhea" id="RHEA:67393"/>
    </physiologicalReaction>
</comment>
<dbReference type="PRINTS" id="PR00502">
    <property type="entry name" value="NUDIXFAMILY"/>
</dbReference>
<dbReference type="AlphaFoldDB" id="A0A0G1XML1"/>
<dbReference type="InterPro" id="IPR015797">
    <property type="entry name" value="NUDIX_hydrolase-like_dom_sf"/>
</dbReference>
<accession>A0A0G1XML1</accession>
<evidence type="ECO:0000256" key="10">
    <source>
        <dbReference type="ARBA" id="ARBA00024448"/>
    </source>
</evidence>
<evidence type="ECO:0000256" key="16">
    <source>
        <dbReference type="ARBA" id="ARBA00029673"/>
    </source>
</evidence>
<evidence type="ECO:0000256" key="6">
    <source>
        <dbReference type="ARBA" id="ARBA00022723"/>
    </source>
</evidence>
<evidence type="ECO:0000256" key="13">
    <source>
        <dbReference type="ARBA" id="ARBA00024596"/>
    </source>
</evidence>
<dbReference type="GO" id="GO:0003723">
    <property type="term" value="F:RNA binding"/>
    <property type="evidence" value="ECO:0007669"/>
    <property type="project" value="UniProtKB-KW"/>
</dbReference>
<dbReference type="PANTHER" id="PTHR43758:SF2">
    <property type="entry name" value="OXIDIZED PURINE NUCLEOSIDE TRIPHOSPHATE HYDROLASE"/>
    <property type="match status" value="1"/>
</dbReference>
<comment type="caution">
    <text evidence="27">The sequence shown here is derived from an EMBL/GenBank/DDBJ whole genome shotgun (WGS) entry which is preliminary data.</text>
</comment>
<keyword evidence="5" id="KW-0963">Cytoplasm</keyword>
<dbReference type="Proteomes" id="UP000034711">
    <property type="component" value="Unassembled WGS sequence"/>
</dbReference>
<feature type="domain" description="Nudix hydrolase" evidence="26">
    <location>
        <begin position="1"/>
        <end position="126"/>
    </location>
</feature>
<evidence type="ECO:0000256" key="20">
    <source>
        <dbReference type="ARBA" id="ARBA00032071"/>
    </source>
</evidence>
<dbReference type="Pfam" id="PF00293">
    <property type="entry name" value="NUDIX"/>
    <property type="match status" value="1"/>
</dbReference>
<sequence length="149" mass="17009">MMITNIVFILRGNEVLLAMKKRGLGAGKWNGPGGKVKKGETIEEAAIRETKEEVGLTISDLEDRGVIEFIGGSNPDVNRCSIFVTRTFEGEPIETEEMRPQWFSIDAIPYEQMWDNEKVWLEDVLRHGKSVHLRGLFNDDDTLQRYEPL</sequence>
<comment type="cofactor">
    <cofactor evidence="1">
        <name>Mg(2+)</name>
        <dbReference type="ChEBI" id="CHEBI:18420"/>
    </cofactor>
</comment>
<dbReference type="GO" id="GO:0046872">
    <property type="term" value="F:metal ion binding"/>
    <property type="evidence" value="ECO:0007669"/>
    <property type="project" value="UniProtKB-KW"/>
</dbReference>
<comment type="catalytic activity">
    <reaction evidence="21">
        <text>N(6)-methyl-ATP + H2O = N(6)-methyl-AMP + diphosphate + H(+)</text>
        <dbReference type="Rhea" id="RHEA:67608"/>
        <dbReference type="ChEBI" id="CHEBI:15377"/>
        <dbReference type="ChEBI" id="CHEBI:15378"/>
        <dbReference type="ChEBI" id="CHEBI:33019"/>
        <dbReference type="ChEBI" id="CHEBI:144842"/>
        <dbReference type="ChEBI" id="CHEBI:172873"/>
    </reaction>
    <physiologicalReaction direction="left-to-right" evidence="21">
        <dbReference type="Rhea" id="RHEA:67609"/>
    </physiologicalReaction>
</comment>
<evidence type="ECO:0000256" key="21">
    <source>
        <dbReference type="ARBA" id="ARBA00048002"/>
    </source>
</evidence>
<reference evidence="27 28" key="1">
    <citation type="journal article" date="2015" name="Nature">
        <title>rRNA introns, odd ribosomes, and small enigmatic genomes across a large radiation of phyla.</title>
        <authorList>
            <person name="Brown C.T."/>
            <person name="Hug L.A."/>
            <person name="Thomas B.C."/>
            <person name="Sharon I."/>
            <person name="Castelle C.J."/>
            <person name="Singh A."/>
            <person name="Wilkins M.J."/>
            <person name="Williams K.H."/>
            <person name="Banfield J.F."/>
        </authorList>
    </citation>
    <scope>NUCLEOTIDE SEQUENCE [LARGE SCALE GENOMIC DNA]</scope>
</reference>
<comment type="catalytic activity">
    <reaction evidence="12">
        <text>8-oxo-dGTP + H2O = 8-oxo-dGMP + diphosphate + H(+)</text>
        <dbReference type="Rhea" id="RHEA:31575"/>
        <dbReference type="ChEBI" id="CHEBI:15377"/>
        <dbReference type="ChEBI" id="CHEBI:15378"/>
        <dbReference type="ChEBI" id="CHEBI:33019"/>
        <dbReference type="ChEBI" id="CHEBI:63224"/>
        <dbReference type="ChEBI" id="CHEBI:77896"/>
    </reaction>
    <physiologicalReaction direction="left-to-right" evidence="12">
        <dbReference type="Rhea" id="RHEA:31576"/>
    </physiologicalReaction>
</comment>
<name>A0A0G1XML1_9BACT</name>
<dbReference type="CDD" id="cd03427">
    <property type="entry name" value="NUDIX_MTH1_Nudt1"/>
    <property type="match status" value="1"/>
</dbReference>
<evidence type="ECO:0000256" key="17">
    <source>
        <dbReference type="ARBA" id="ARBA00030634"/>
    </source>
</evidence>
<dbReference type="PANTHER" id="PTHR43758">
    <property type="entry name" value="7,8-DIHYDRO-8-OXOGUANINE TRIPHOSPHATASE"/>
    <property type="match status" value="1"/>
</dbReference>
<evidence type="ECO:0000256" key="11">
    <source>
        <dbReference type="ARBA" id="ARBA00024459"/>
    </source>
</evidence>
<dbReference type="EC" id="3.6.1.56" evidence="14"/>
<evidence type="ECO:0000256" key="7">
    <source>
        <dbReference type="ARBA" id="ARBA00022801"/>
    </source>
</evidence>